<dbReference type="HAMAP" id="MF_01464_B">
    <property type="entry name" value="SecF_B"/>
    <property type="match status" value="1"/>
</dbReference>
<proteinExistence type="inferred from homology"/>
<evidence type="ECO:0000259" key="10">
    <source>
        <dbReference type="Pfam" id="PF02355"/>
    </source>
</evidence>
<comment type="function">
    <text evidence="9">Part of the Sec protein translocase complex. Interacts with the SecYEG preprotein conducting channel. SecDF uses the proton motive force (PMF) to complete protein translocation after the ATP-dependent function of SecA.</text>
</comment>
<dbReference type="InterPro" id="IPR022813">
    <property type="entry name" value="SecD/SecF_arch_bac"/>
</dbReference>
<dbReference type="Gene3D" id="1.20.1640.10">
    <property type="entry name" value="Multidrug efflux transporter AcrB transmembrane domain"/>
    <property type="match status" value="1"/>
</dbReference>
<keyword evidence="12" id="KW-1185">Reference proteome</keyword>
<evidence type="ECO:0000313" key="12">
    <source>
        <dbReference type="Proteomes" id="UP001409585"/>
    </source>
</evidence>
<keyword evidence="5 9" id="KW-0653">Protein transport</keyword>
<evidence type="ECO:0000313" key="11">
    <source>
        <dbReference type="EMBL" id="GAA4955360.1"/>
    </source>
</evidence>
<dbReference type="AlphaFoldDB" id="A0AAV3U751"/>
<dbReference type="PANTHER" id="PTHR30081:SF8">
    <property type="entry name" value="PROTEIN TRANSLOCASE SUBUNIT SECF"/>
    <property type="match status" value="1"/>
</dbReference>
<evidence type="ECO:0000256" key="3">
    <source>
        <dbReference type="ARBA" id="ARBA00022475"/>
    </source>
</evidence>
<keyword evidence="4 9" id="KW-0812">Transmembrane</keyword>
<comment type="caution">
    <text evidence="11">The sequence shown here is derived from an EMBL/GenBank/DDBJ whole genome shotgun (WGS) entry which is preliminary data.</text>
</comment>
<feature type="transmembrane region" description="Helical" evidence="9">
    <location>
        <begin position="203"/>
        <end position="223"/>
    </location>
</feature>
<dbReference type="InterPro" id="IPR022646">
    <property type="entry name" value="SecD/SecF_CS"/>
</dbReference>
<dbReference type="Pfam" id="PF07549">
    <property type="entry name" value="Sec_GG"/>
    <property type="match status" value="1"/>
</dbReference>
<keyword evidence="2 9" id="KW-0813">Transport</keyword>
<protein>
    <recommendedName>
        <fullName evidence="9">Protein-export membrane protein SecF</fullName>
    </recommendedName>
</protein>
<keyword evidence="8 9" id="KW-0472">Membrane</keyword>
<comment type="similarity">
    <text evidence="9">Belongs to the SecD/SecF family. SecF subfamily.</text>
</comment>
<keyword evidence="7 9" id="KW-0811">Translocation</keyword>
<dbReference type="SUPFAM" id="SSF82866">
    <property type="entry name" value="Multidrug efflux transporter AcrB transmembrane domain"/>
    <property type="match status" value="1"/>
</dbReference>
<name>A0AAV3U751_9ALTE</name>
<dbReference type="NCBIfam" id="TIGR00916">
    <property type="entry name" value="2A0604s01"/>
    <property type="match status" value="1"/>
</dbReference>
<evidence type="ECO:0000256" key="4">
    <source>
        <dbReference type="ARBA" id="ARBA00022692"/>
    </source>
</evidence>
<dbReference type="GO" id="GO:0043952">
    <property type="term" value="P:protein transport by the Sec complex"/>
    <property type="evidence" value="ECO:0007669"/>
    <property type="project" value="UniProtKB-UniRule"/>
</dbReference>
<dbReference type="GO" id="GO:0015450">
    <property type="term" value="F:protein-transporting ATPase activity"/>
    <property type="evidence" value="ECO:0007669"/>
    <property type="project" value="InterPro"/>
</dbReference>
<evidence type="ECO:0000256" key="6">
    <source>
        <dbReference type="ARBA" id="ARBA00022989"/>
    </source>
</evidence>
<dbReference type="EMBL" id="BAABLX010000068">
    <property type="protein sequence ID" value="GAA4955360.1"/>
    <property type="molecule type" value="Genomic_DNA"/>
</dbReference>
<feature type="transmembrane region" description="Helical" evidence="9">
    <location>
        <begin position="152"/>
        <end position="169"/>
    </location>
</feature>
<dbReference type="NCBIfam" id="TIGR00966">
    <property type="entry name" value="transloc_SecF"/>
    <property type="match status" value="1"/>
</dbReference>
<evidence type="ECO:0000256" key="9">
    <source>
        <dbReference type="HAMAP-Rule" id="MF_01464"/>
    </source>
</evidence>
<gene>
    <name evidence="9 11" type="primary">secF</name>
    <name evidence="11" type="ORF">GCM10025791_39410</name>
</gene>
<organism evidence="11 12">
    <name type="scientific">Halioxenophilus aromaticivorans</name>
    <dbReference type="NCBI Taxonomy" id="1306992"/>
    <lineage>
        <taxon>Bacteria</taxon>
        <taxon>Pseudomonadati</taxon>
        <taxon>Pseudomonadota</taxon>
        <taxon>Gammaproteobacteria</taxon>
        <taxon>Alteromonadales</taxon>
        <taxon>Alteromonadaceae</taxon>
        <taxon>Halioxenophilus</taxon>
    </lineage>
</organism>
<dbReference type="Proteomes" id="UP001409585">
    <property type="component" value="Unassembled WGS sequence"/>
</dbReference>
<accession>A0AAV3U751</accession>
<dbReference type="GO" id="GO:0006605">
    <property type="term" value="P:protein targeting"/>
    <property type="evidence" value="ECO:0007669"/>
    <property type="project" value="UniProtKB-UniRule"/>
</dbReference>
<dbReference type="GO" id="GO:0005886">
    <property type="term" value="C:plasma membrane"/>
    <property type="evidence" value="ECO:0007669"/>
    <property type="project" value="UniProtKB-SubCell"/>
</dbReference>
<evidence type="ECO:0000256" key="7">
    <source>
        <dbReference type="ARBA" id="ARBA00023010"/>
    </source>
</evidence>
<keyword evidence="6 9" id="KW-1133">Transmembrane helix</keyword>
<evidence type="ECO:0000256" key="1">
    <source>
        <dbReference type="ARBA" id="ARBA00004651"/>
    </source>
</evidence>
<dbReference type="GO" id="GO:0065002">
    <property type="term" value="P:intracellular protein transmembrane transport"/>
    <property type="evidence" value="ECO:0007669"/>
    <property type="project" value="UniProtKB-UniRule"/>
</dbReference>
<feature type="domain" description="Protein export membrane protein SecD/SecF C-terminal" evidence="10">
    <location>
        <begin position="132"/>
        <end position="306"/>
    </location>
</feature>
<comment type="subcellular location">
    <subcellularLocation>
        <location evidence="1 9">Cell membrane</location>
        <topology evidence="1 9">Multi-pass membrane protein</topology>
    </subcellularLocation>
</comment>
<evidence type="ECO:0000256" key="5">
    <source>
        <dbReference type="ARBA" id="ARBA00022927"/>
    </source>
</evidence>
<dbReference type="PRINTS" id="PR01755">
    <property type="entry name" value="SECFTRNLCASE"/>
</dbReference>
<feature type="transmembrane region" description="Helical" evidence="9">
    <location>
        <begin position="255"/>
        <end position="273"/>
    </location>
</feature>
<keyword evidence="3 9" id="KW-1003">Cell membrane</keyword>
<evidence type="ECO:0000256" key="8">
    <source>
        <dbReference type="ARBA" id="ARBA00023136"/>
    </source>
</evidence>
<feature type="transmembrane region" description="Helical" evidence="9">
    <location>
        <begin position="176"/>
        <end position="197"/>
    </location>
</feature>
<dbReference type="InterPro" id="IPR055344">
    <property type="entry name" value="SecD_SecF_C_bact"/>
</dbReference>
<sequence length="326" mass="35255">MSESNVSTPDHLKVINFMKYRFVAAVFSAVILLASIGSLIFNGLQFGLDFTGGTQIELEYKQPADLAAIRSQLTSAGFDGAVVNHFGVETEVMIRLQQMEEPTRNQGEEGTAQGPTLTDRVSQALAVDGDGVVIKRSEFVGPQVGAELRDQGGLGMIVALLIVMGYVAFRFQFKFSVGAVVALIHDVIVVLGVFSILHLDFDLTVLAAILAVIGYSLNDTIVVSDRIRENFRRVRQSDAIEIINISLSETLGRTLVTSLTTLLVLLALFFVGGELIHGFSIALIVGVVIGTYSSIYVAANILLAMNINTQDLIEQPKEGAEFDEMP</sequence>
<dbReference type="InterPro" id="IPR005665">
    <property type="entry name" value="SecF_bac"/>
</dbReference>
<reference evidence="12" key="1">
    <citation type="journal article" date="2019" name="Int. J. Syst. Evol. Microbiol.">
        <title>The Global Catalogue of Microorganisms (GCM) 10K type strain sequencing project: providing services to taxonomists for standard genome sequencing and annotation.</title>
        <authorList>
            <consortium name="The Broad Institute Genomics Platform"/>
            <consortium name="The Broad Institute Genome Sequencing Center for Infectious Disease"/>
            <person name="Wu L."/>
            <person name="Ma J."/>
        </authorList>
    </citation>
    <scope>NUCLEOTIDE SEQUENCE [LARGE SCALE GENOMIC DNA]</scope>
    <source>
        <strain evidence="12">JCM 19134</strain>
    </source>
</reference>
<dbReference type="InterPro" id="IPR022645">
    <property type="entry name" value="SecD/SecF_bac"/>
</dbReference>
<evidence type="ECO:0000256" key="2">
    <source>
        <dbReference type="ARBA" id="ARBA00022448"/>
    </source>
</evidence>
<dbReference type="PANTHER" id="PTHR30081">
    <property type="entry name" value="PROTEIN-EXPORT MEMBRANE PROTEIN SEC"/>
    <property type="match status" value="1"/>
</dbReference>
<feature type="transmembrane region" description="Helical" evidence="9">
    <location>
        <begin position="20"/>
        <end position="41"/>
    </location>
</feature>
<dbReference type="RefSeq" id="WP_345426473.1">
    <property type="nucleotide sequence ID" value="NZ_AP031496.1"/>
</dbReference>
<comment type="subunit">
    <text evidence="9">Forms a complex with SecD. Part of the essential Sec protein translocation apparatus which comprises SecA, SecYEG and auxiliary proteins SecDF-YajC and YidC.</text>
</comment>
<dbReference type="InterPro" id="IPR048634">
    <property type="entry name" value="SecD_SecF_C"/>
</dbReference>
<feature type="transmembrane region" description="Helical" evidence="9">
    <location>
        <begin position="279"/>
        <end position="303"/>
    </location>
</feature>
<dbReference type="Pfam" id="PF02355">
    <property type="entry name" value="SecD_SecF_C"/>
    <property type="match status" value="1"/>
</dbReference>